<evidence type="ECO:0000313" key="2">
    <source>
        <dbReference type="Ensembl" id="ENSCSAVP00000006511.1"/>
    </source>
</evidence>
<dbReference type="InParanoid" id="H2YMF9"/>
<keyword evidence="3" id="KW-1185">Reference proteome</keyword>
<sequence>MSKCPPVPDLLASSGGEDDSSDEEDSRLSTIIKGDFPWGNEKTNNTKRQIEMLVSLGPVYQGKLLQVALVYLSYPVLIHQAMLPRKWMEWGAELGMCDLVKIDSS</sequence>
<proteinExistence type="predicted"/>
<feature type="compositionally biased region" description="Acidic residues" evidence="1">
    <location>
        <begin position="16"/>
        <end position="25"/>
    </location>
</feature>
<protein>
    <submittedName>
        <fullName evidence="2">Uncharacterized protein</fullName>
    </submittedName>
</protein>
<dbReference type="AlphaFoldDB" id="H2YMF9"/>
<dbReference type="Ensembl" id="ENSCSAVT00000006594.1">
    <property type="protein sequence ID" value="ENSCSAVP00000006511.1"/>
    <property type="gene ID" value="ENSCSAVG00000003900.1"/>
</dbReference>
<reference evidence="2" key="3">
    <citation type="submission" date="2025-09" db="UniProtKB">
        <authorList>
            <consortium name="Ensembl"/>
        </authorList>
    </citation>
    <scope>IDENTIFICATION</scope>
</reference>
<reference evidence="3" key="1">
    <citation type="submission" date="2003-08" db="EMBL/GenBank/DDBJ databases">
        <authorList>
            <person name="Birren B."/>
            <person name="Nusbaum C."/>
            <person name="Abebe A."/>
            <person name="Abouelleil A."/>
            <person name="Adekoya E."/>
            <person name="Ait-zahra M."/>
            <person name="Allen N."/>
            <person name="Allen T."/>
            <person name="An P."/>
            <person name="Anderson M."/>
            <person name="Anderson S."/>
            <person name="Arachchi H."/>
            <person name="Armbruster J."/>
            <person name="Bachantsang P."/>
            <person name="Baldwin J."/>
            <person name="Barry A."/>
            <person name="Bayul T."/>
            <person name="Blitshsteyn B."/>
            <person name="Bloom T."/>
            <person name="Blye J."/>
            <person name="Boguslavskiy L."/>
            <person name="Borowsky M."/>
            <person name="Boukhgalter B."/>
            <person name="Brunache A."/>
            <person name="Butler J."/>
            <person name="Calixte N."/>
            <person name="Calvo S."/>
            <person name="Camarata J."/>
            <person name="Campo K."/>
            <person name="Chang J."/>
            <person name="Cheshatsang Y."/>
            <person name="Citroen M."/>
            <person name="Collymore A."/>
            <person name="Considine T."/>
            <person name="Cook A."/>
            <person name="Cooke P."/>
            <person name="Corum B."/>
            <person name="Cuomo C."/>
            <person name="David R."/>
            <person name="Dawoe T."/>
            <person name="Degray S."/>
            <person name="Dodge S."/>
            <person name="Dooley K."/>
            <person name="Dorje P."/>
            <person name="Dorjee K."/>
            <person name="Dorris L."/>
            <person name="Duffey N."/>
            <person name="Dupes A."/>
            <person name="Elkins T."/>
            <person name="Engels R."/>
            <person name="Erickson J."/>
            <person name="Farina A."/>
            <person name="Faro S."/>
            <person name="Ferreira P."/>
            <person name="Fischer H."/>
            <person name="Fitzgerald M."/>
            <person name="Foley K."/>
            <person name="Gage D."/>
            <person name="Galagan J."/>
            <person name="Gearin G."/>
            <person name="Gnerre S."/>
            <person name="Gnirke A."/>
            <person name="Goyette A."/>
            <person name="Graham J."/>
            <person name="Grandbois E."/>
            <person name="Gyaltsen K."/>
            <person name="Hafez N."/>
            <person name="Hagopian D."/>
            <person name="Hagos B."/>
            <person name="Hall J."/>
            <person name="Hatcher B."/>
            <person name="Heller A."/>
            <person name="Higgins H."/>
            <person name="Honan T."/>
            <person name="Horn A."/>
            <person name="Houde N."/>
            <person name="Hughes L."/>
            <person name="Hulme W."/>
            <person name="Husby E."/>
            <person name="Iliev I."/>
            <person name="Jaffe D."/>
            <person name="Jones C."/>
            <person name="Kamal M."/>
            <person name="Kamat A."/>
            <person name="Kamvysselis M."/>
            <person name="Karlsson E."/>
            <person name="Kells C."/>
            <person name="Kieu A."/>
            <person name="Kisner P."/>
            <person name="Kodira C."/>
            <person name="Kulbokas E."/>
            <person name="Labutti K."/>
            <person name="Lama D."/>
            <person name="Landers T."/>
            <person name="Leger J."/>
            <person name="Levine S."/>
            <person name="Lewis D."/>
            <person name="Lewis T."/>
            <person name="Lindblad-toh K."/>
            <person name="Liu X."/>
            <person name="Lokyitsang T."/>
            <person name="Lokyitsang Y."/>
            <person name="Lucien O."/>
            <person name="Lui A."/>
            <person name="Ma L.J."/>
            <person name="Mabbitt R."/>
            <person name="Macdonald J."/>
            <person name="Maclean C."/>
            <person name="Major J."/>
            <person name="Manning J."/>
            <person name="Marabella R."/>
            <person name="Maru K."/>
            <person name="Matthews C."/>
            <person name="Mauceli E."/>
            <person name="Mccarthy M."/>
            <person name="Mcdonough S."/>
            <person name="Mcghee T."/>
            <person name="Meldrim J."/>
            <person name="Meneus L."/>
            <person name="Mesirov J."/>
            <person name="Mihalev A."/>
            <person name="Mihova T."/>
            <person name="Mikkelsen T."/>
            <person name="Mlenga V."/>
            <person name="Moru K."/>
            <person name="Mozes J."/>
            <person name="Mulrain L."/>
            <person name="Munson G."/>
            <person name="Naylor J."/>
            <person name="Newes C."/>
            <person name="Nguyen C."/>
            <person name="Nguyen N."/>
            <person name="Nguyen T."/>
            <person name="Nicol R."/>
            <person name="Nielsen C."/>
            <person name="Nizzari M."/>
            <person name="Norbu C."/>
            <person name="Norbu N."/>
            <person name="O'donnell P."/>
            <person name="Okoawo O."/>
            <person name="O'leary S."/>
            <person name="Omotosho B."/>
            <person name="O'neill K."/>
            <person name="Osman S."/>
            <person name="Parker S."/>
            <person name="Perrin D."/>
            <person name="Phunkhang P."/>
            <person name="Piqani B."/>
            <person name="Purcell S."/>
            <person name="Rachupka T."/>
            <person name="Ramasamy U."/>
            <person name="Rameau R."/>
            <person name="Ray V."/>
            <person name="Raymond C."/>
            <person name="Retta R."/>
            <person name="Richardson S."/>
            <person name="Rise C."/>
            <person name="Rodriguez J."/>
            <person name="Rogers J."/>
            <person name="Rogov P."/>
            <person name="Rutman M."/>
            <person name="Schupbach R."/>
            <person name="Seaman C."/>
            <person name="Settipalli S."/>
            <person name="Sharpe T."/>
            <person name="Sheridan J."/>
            <person name="Sherpa N."/>
            <person name="Shi J."/>
            <person name="Smirnov S."/>
            <person name="Smith C."/>
            <person name="Sougnez C."/>
            <person name="Spencer B."/>
            <person name="Stalker J."/>
            <person name="Stange-thomann N."/>
            <person name="Stavropoulos S."/>
            <person name="Stetson K."/>
            <person name="Stone C."/>
            <person name="Stone S."/>
            <person name="Stubbs M."/>
            <person name="Talamas J."/>
            <person name="Tchuinga P."/>
            <person name="Tenzing P."/>
            <person name="Tesfaye S."/>
            <person name="Theodore J."/>
            <person name="Thoulutsang Y."/>
            <person name="Topham K."/>
            <person name="Towey S."/>
            <person name="Tsamla T."/>
            <person name="Tsomo N."/>
            <person name="Vallee D."/>
            <person name="Vassiliev H."/>
            <person name="Venkataraman V."/>
            <person name="Vinson J."/>
            <person name="Vo A."/>
            <person name="Wade C."/>
            <person name="Wang S."/>
            <person name="Wangchuk T."/>
            <person name="Wangdi T."/>
            <person name="Whittaker C."/>
            <person name="Wilkinson J."/>
            <person name="Wu Y."/>
            <person name="Wyman D."/>
            <person name="Yadav S."/>
            <person name="Yang S."/>
            <person name="Yang X."/>
            <person name="Yeager S."/>
            <person name="Yee E."/>
            <person name="Young G."/>
            <person name="Zainoun J."/>
            <person name="Zembeck L."/>
            <person name="Zimmer A."/>
            <person name="Zody M."/>
            <person name="Lander E."/>
        </authorList>
    </citation>
    <scope>NUCLEOTIDE SEQUENCE [LARGE SCALE GENOMIC DNA]</scope>
</reference>
<organism evidence="2 3">
    <name type="scientific">Ciona savignyi</name>
    <name type="common">Pacific transparent sea squirt</name>
    <dbReference type="NCBI Taxonomy" id="51511"/>
    <lineage>
        <taxon>Eukaryota</taxon>
        <taxon>Metazoa</taxon>
        <taxon>Chordata</taxon>
        <taxon>Tunicata</taxon>
        <taxon>Ascidiacea</taxon>
        <taxon>Phlebobranchia</taxon>
        <taxon>Cionidae</taxon>
        <taxon>Ciona</taxon>
    </lineage>
</organism>
<evidence type="ECO:0000313" key="3">
    <source>
        <dbReference type="Proteomes" id="UP000007875"/>
    </source>
</evidence>
<feature type="region of interest" description="Disordered" evidence="1">
    <location>
        <begin position="1"/>
        <end position="26"/>
    </location>
</feature>
<dbReference type="Proteomes" id="UP000007875">
    <property type="component" value="Unassembled WGS sequence"/>
</dbReference>
<evidence type="ECO:0000256" key="1">
    <source>
        <dbReference type="SAM" id="MobiDB-lite"/>
    </source>
</evidence>
<dbReference type="HOGENOM" id="CLU_2242557_0_0_1"/>
<reference evidence="2" key="2">
    <citation type="submission" date="2025-08" db="UniProtKB">
        <authorList>
            <consortium name="Ensembl"/>
        </authorList>
    </citation>
    <scope>IDENTIFICATION</scope>
</reference>
<accession>H2YMF9</accession>
<name>H2YMF9_CIOSA</name>